<feature type="transmembrane region" description="Helical" evidence="1">
    <location>
        <begin position="53"/>
        <end position="76"/>
    </location>
</feature>
<feature type="transmembrane region" description="Helical" evidence="1">
    <location>
        <begin position="7"/>
        <end position="33"/>
    </location>
</feature>
<reference evidence="2 3" key="1">
    <citation type="journal article" date="2015" name="Genome Announc.">
        <title>Complete Genome of Geobacter pickeringii G13T, a Metal-Reducing Isolate from Sedimentary Kaolin Deposits.</title>
        <authorList>
            <person name="Badalamenti J.P."/>
            <person name="Bond D.R."/>
        </authorList>
    </citation>
    <scope>NUCLEOTIDE SEQUENCE [LARGE SCALE GENOMIC DNA]</scope>
    <source>
        <strain evidence="2 3">G13</strain>
    </source>
</reference>
<keyword evidence="1" id="KW-0812">Transmembrane</keyword>
<accession>A0A0B5BEL3</accession>
<feature type="transmembrane region" description="Helical" evidence="1">
    <location>
        <begin position="97"/>
        <end position="115"/>
    </location>
</feature>
<evidence type="ECO:0000313" key="2">
    <source>
        <dbReference type="EMBL" id="AJE02501.1"/>
    </source>
</evidence>
<dbReference type="Proteomes" id="UP000057609">
    <property type="component" value="Chromosome"/>
</dbReference>
<dbReference type="HOGENOM" id="CLU_2093357_0_0_7"/>
<dbReference type="OrthoDB" id="5398373at2"/>
<name>A0A0B5BEL3_9BACT</name>
<keyword evidence="1" id="KW-1133">Transmembrane helix</keyword>
<dbReference type="EMBL" id="CP009788">
    <property type="protein sequence ID" value="AJE02501.1"/>
    <property type="molecule type" value="Genomic_DNA"/>
</dbReference>
<evidence type="ECO:0000256" key="1">
    <source>
        <dbReference type="SAM" id="Phobius"/>
    </source>
</evidence>
<dbReference type="RefSeq" id="WP_039740432.1">
    <property type="nucleotide sequence ID" value="NZ_CP009788.1"/>
</dbReference>
<dbReference type="KEGG" id="gpi:GPICK_03115"/>
<keyword evidence="3" id="KW-1185">Reference proteome</keyword>
<dbReference type="AlphaFoldDB" id="A0A0B5BEL3"/>
<organism evidence="2 3">
    <name type="scientific">Geobacter pickeringii</name>
    <dbReference type="NCBI Taxonomy" id="345632"/>
    <lineage>
        <taxon>Bacteria</taxon>
        <taxon>Pseudomonadati</taxon>
        <taxon>Thermodesulfobacteriota</taxon>
        <taxon>Desulfuromonadia</taxon>
        <taxon>Geobacterales</taxon>
        <taxon>Geobacteraceae</taxon>
        <taxon>Geobacter</taxon>
    </lineage>
</organism>
<sequence>MNSRKTAVIFIGFVHDFAAGYWLALMVAIGLMHRLHGSHPEVTGILNGIERNFFWQSIGAMGAIAATGAGRMFTYVENWYGPDAERVRRRMLVVKHLFLATVFAAGYLVIYPMVFH</sequence>
<keyword evidence="1" id="KW-0472">Membrane</keyword>
<gene>
    <name evidence="2" type="ORF">GPICK_03115</name>
</gene>
<protein>
    <submittedName>
        <fullName evidence="2">Uncharacterized protein</fullName>
    </submittedName>
</protein>
<evidence type="ECO:0000313" key="3">
    <source>
        <dbReference type="Proteomes" id="UP000057609"/>
    </source>
</evidence>
<proteinExistence type="predicted"/>